<keyword evidence="11 19" id="KW-0460">Magnesium</keyword>
<dbReference type="InterPro" id="IPR003805">
    <property type="entry name" value="CobS"/>
</dbReference>
<evidence type="ECO:0000256" key="5">
    <source>
        <dbReference type="ARBA" id="ARBA00013200"/>
    </source>
</evidence>
<dbReference type="RefSeq" id="WP_045540157.1">
    <property type="nucleotide sequence ID" value="NZ_BAAARB010000008.1"/>
</dbReference>
<keyword evidence="8 19" id="KW-0169">Cobalamin biosynthesis</keyword>
<evidence type="ECO:0000256" key="1">
    <source>
        <dbReference type="ARBA" id="ARBA00001946"/>
    </source>
</evidence>
<organism evidence="20 21">
    <name type="scientific">Gordonia cholesterolivorans</name>
    <dbReference type="NCBI Taxonomy" id="559625"/>
    <lineage>
        <taxon>Bacteria</taxon>
        <taxon>Bacillati</taxon>
        <taxon>Actinomycetota</taxon>
        <taxon>Actinomycetes</taxon>
        <taxon>Mycobacteriales</taxon>
        <taxon>Gordoniaceae</taxon>
        <taxon>Gordonia</taxon>
    </lineage>
</organism>
<keyword evidence="10 19" id="KW-0812">Transmembrane</keyword>
<evidence type="ECO:0000256" key="16">
    <source>
        <dbReference type="ARBA" id="ARBA00032853"/>
    </source>
</evidence>
<evidence type="ECO:0000256" key="6">
    <source>
        <dbReference type="ARBA" id="ARBA00015850"/>
    </source>
</evidence>
<feature type="transmembrane region" description="Helical" evidence="19">
    <location>
        <begin position="113"/>
        <end position="135"/>
    </location>
</feature>
<keyword evidence="13 19" id="KW-0472">Membrane</keyword>
<evidence type="ECO:0000256" key="11">
    <source>
        <dbReference type="ARBA" id="ARBA00022842"/>
    </source>
</evidence>
<dbReference type="HAMAP" id="MF_00719">
    <property type="entry name" value="CobS"/>
    <property type="match status" value="1"/>
</dbReference>
<dbReference type="PANTHER" id="PTHR34148">
    <property type="entry name" value="ADENOSYLCOBINAMIDE-GDP RIBAZOLETRANSFERASE"/>
    <property type="match status" value="1"/>
</dbReference>
<evidence type="ECO:0000256" key="10">
    <source>
        <dbReference type="ARBA" id="ARBA00022692"/>
    </source>
</evidence>
<dbReference type="EMBL" id="BAAARB010000008">
    <property type="protein sequence ID" value="GAA2378905.1"/>
    <property type="molecule type" value="Genomic_DNA"/>
</dbReference>
<comment type="cofactor">
    <cofactor evidence="1 19">
        <name>Mg(2+)</name>
        <dbReference type="ChEBI" id="CHEBI:18420"/>
    </cofactor>
</comment>
<evidence type="ECO:0000256" key="18">
    <source>
        <dbReference type="ARBA" id="ARBA00049504"/>
    </source>
</evidence>
<dbReference type="EC" id="2.7.8.26" evidence="5 19"/>
<evidence type="ECO:0000256" key="14">
    <source>
        <dbReference type="ARBA" id="ARBA00025228"/>
    </source>
</evidence>
<dbReference type="Pfam" id="PF02654">
    <property type="entry name" value="CobS"/>
    <property type="match status" value="1"/>
</dbReference>
<comment type="pathway">
    <text evidence="3 19">Cofactor biosynthesis; adenosylcobalamin biosynthesis; adenosylcobalamin from cob(II)yrinate a,c-diamide: step 7/7.</text>
</comment>
<evidence type="ECO:0000256" key="8">
    <source>
        <dbReference type="ARBA" id="ARBA00022573"/>
    </source>
</evidence>
<keyword evidence="12 19" id="KW-1133">Transmembrane helix</keyword>
<accession>A0ABN3HFW6</accession>
<feature type="transmembrane region" description="Helical" evidence="19">
    <location>
        <begin position="206"/>
        <end position="226"/>
    </location>
</feature>
<keyword evidence="9 19" id="KW-0808">Transferase</keyword>
<evidence type="ECO:0000256" key="12">
    <source>
        <dbReference type="ARBA" id="ARBA00022989"/>
    </source>
</evidence>
<dbReference type="Proteomes" id="UP001501170">
    <property type="component" value="Unassembled WGS sequence"/>
</dbReference>
<comment type="caution">
    <text evidence="20">The sequence shown here is derived from an EMBL/GenBank/DDBJ whole genome shotgun (WGS) entry which is preliminary data.</text>
</comment>
<evidence type="ECO:0000256" key="19">
    <source>
        <dbReference type="HAMAP-Rule" id="MF_00719"/>
    </source>
</evidence>
<feature type="transmembrane region" description="Helical" evidence="19">
    <location>
        <begin position="183"/>
        <end position="200"/>
    </location>
</feature>
<keyword evidence="7 19" id="KW-1003">Cell membrane</keyword>
<evidence type="ECO:0000313" key="21">
    <source>
        <dbReference type="Proteomes" id="UP001501170"/>
    </source>
</evidence>
<feature type="transmembrane region" description="Helical" evidence="19">
    <location>
        <begin position="34"/>
        <end position="57"/>
    </location>
</feature>
<evidence type="ECO:0000256" key="17">
    <source>
        <dbReference type="ARBA" id="ARBA00048623"/>
    </source>
</evidence>
<evidence type="ECO:0000256" key="13">
    <source>
        <dbReference type="ARBA" id="ARBA00023136"/>
    </source>
</evidence>
<proteinExistence type="inferred from homology"/>
<feature type="transmembrane region" description="Helical" evidence="19">
    <location>
        <begin position="238"/>
        <end position="259"/>
    </location>
</feature>
<evidence type="ECO:0000313" key="20">
    <source>
        <dbReference type="EMBL" id="GAA2378905.1"/>
    </source>
</evidence>
<comment type="similarity">
    <text evidence="4 19">Belongs to the CobS family.</text>
</comment>
<evidence type="ECO:0000256" key="3">
    <source>
        <dbReference type="ARBA" id="ARBA00004663"/>
    </source>
</evidence>
<comment type="subcellular location">
    <subcellularLocation>
        <location evidence="2 19">Cell membrane</location>
        <topology evidence="2 19">Multi-pass membrane protein</topology>
    </subcellularLocation>
</comment>
<comment type="catalytic activity">
    <reaction evidence="17 19">
        <text>alpha-ribazole + adenosylcob(III)inamide-GDP = adenosylcob(III)alamin + GMP + H(+)</text>
        <dbReference type="Rhea" id="RHEA:16049"/>
        <dbReference type="ChEBI" id="CHEBI:10329"/>
        <dbReference type="ChEBI" id="CHEBI:15378"/>
        <dbReference type="ChEBI" id="CHEBI:18408"/>
        <dbReference type="ChEBI" id="CHEBI:58115"/>
        <dbReference type="ChEBI" id="CHEBI:60487"/>
        <dbReference type="EC" id="2.7.8.26"/>
    </reaction>
</comment>
<evidence type="ECO:0000256" key="15">
    <source>
        <dbReference type="ARBA" id="ARBA00032605"/>
    </source>
</evidence>
<name>A0ABN3HFW6_9ACTN</name>
<evidence type="ECO:0000256" key="7">
    <source>
        <dbReference type="ARBA" id="ARBA00022475"/>
    </source>
</evidence>
<reference evidence="20 21" key="1">
    <citation type="journal article" date="2019" name="Int. J. Syst. Evol. Microbiol.">
        <title>The Global Catalogue of Microorganisms (GCM) 10K type strain sequencing project: providing services to taxonomists for standard genome sequencing and annotation.</title>
        <authorList>
            <consortium name="The Broad Institute Genomics Platform"/>
            <consortium name="The Broad Institute Genome Sequencing Center for Infectious Disease"/>
            <person name="Wu L."/>
            <person name="Ma J."/>
        </authorList>
    </citation>
    <scope>NUCLEOTIDE SEQUENCE [LARGE SCALE GENOMIC DNA]</scope>
    <source>
        <strain evidence="20 21">JCM 16227</strain>
    </source>
</reference>
<evidence type="ECO:0000256" key="9">
    <source>
        <dbReference type="ARBA" id="ARBA00022679"/>
    </source>
</evidence>
<gene>
    <name evidence="19" type="primary">cobS</name>
    <name evidence="20" type="ORF">GCM10009855_18670</name>
</gene>
<evidence type="ECO:0000256" key="2">
    <source>
        <dbReference type="ARBA" id="ARBA00004651"/>
    </source>
</evidence>
<protein>
    <recommendedName>
        <fullName evidence="6 19">Adenosylcobinamide-GDP ribazoletransferase</fullName>
        <ecNumber evidence="5 19">2.7.8.26</ecNumber>
    </recommendedName>
    <alternativeName>
        <fullName evidence="16 19">Cobalamin synthase</fullName>
    </alternativeName>
    <alternativeName>
        <fullName evidence="15 19">Cobalamin-5'-phosphate synthase</fullName>
    </alternativeName>
</protein>
<comment type="function">
    <text evidence="14 19">Joins adenosylcobinamide-GDP and alpha-ribazole to generate adenosylcobalamin (Ado-cobalamin). Also synthesizes adenosylcobalamin 5'-phosphate from adenosylcobinamide-GDP and alpha-ribazole 5'-phosphate.</text>
</comment>
<sequence>MIARGLRGVHDAFSWLTVLPLPQPRGEFDRARGATVIAAVPVVGAVVGLLAAAVAFGLSHTDLPSALAGVTVVAVLAATTRGMHLDGLADTADGLGCYGDPDRVRAVMRSGDVGPFGAATLVLVLLGQSLAFGALTADSRWWSLALAVVAGRTTATVACRAGLSAANTDGFGALVAGTQRASIAVWAVLLLAVAVAAGGWNTGTFHAADAVRAAATVAVVWAFAWAFTGHCARRAGGLTGDVIGATIEVATVLTAVGLLL</sequence>
<comment type="catalytic activity">
    <reaction evidence="18 19">
        <text>alpha-ribazole 5'-phosphate + adenosylcob(III)inamide-GDP = adenosylcob(III)alamin 5'-phosphate + GMP + H(+)</text>
        <dbReference type="Rhea" id="RHEA:23560"/>
        <dbReference type="ChEBI" id="CHEBI:15378"/>
        <dbReference type="ChEBI" id="CHEBI:57918"/>
        <dbReference type="ChEBI" id="CHEBI:58115"/>
        <dbReference type="ChEBI" id="CHEBI:60487"/>
        <dbReference type="ChEBI" id="CHEBI:60493"/>
        <dbReference type="EC" id="2.7.8.26"/>
    </reaction>
</comment>
<feature type="transmembrane region" description="Helical" evidence="19">
    <location>
        <begin position="63"/>
        <end position="80"/>
    </location>
</feature>
<evidence type="ECO:0000256" key="4">
    <source>
        <dbReference type="ARBA" id="ARBA00010561"/>
    </source>
</evidence>
<keyword evidence="21" id="KW-1185">Reference proteome</keyword>
<dbReference type="PANTHER" id="PTHR34148:SF1">
    <property type="entry name" value="ADENOSYLCOBINAMIDE-GDP RIBAZOLETRANSFERASE"/>
    <property type="match status" value="1"/>
</dbReference>